<organism evidence="1 2">
    <name type="scientific">Chryseobacterium aquaticum</name>
    <dbReference type="NCBI Taxonomy" id="452084"/>
    <lineage>
        <taxon>Bacteria</taxon>
        <taxon>Pseudomonadati</taxon>
        <taxon>Bacteroidota</taxon>
        <taxon>Flavobacteriia</taxon>
        <taxon>Flavobacteriales</taxon>
        <taxon>Weeksellaceae</taxon>
        <taxon>Chryseobacterium group</taxon>
        <taxon>Chryseobacterium</taxon>
    </lineage>
</organism>
<sequence length="261" mass="30483">MIIFAQGVNLDISSYFINKMVNILEIKNSNLTEKIEAHEKIGGALRISVFEIKENHLGQLPDEYDAHLITARQTLEKQNFEWNFHFNKVAYKNKRKSIAYAQTDFDKLDPSGQKINLLHFLGPHFDLNKIKPFIRGQLGNDTLNSYFHYAKSELPENKIDITAIDAIYRKLYQGNEGYFIHALMEPPYGLSLGKEIYLRGKYLLEFLEYFFSDLNELTIYAWDTNCSVIFDAGKEWWGSYFWTVFNPTKKWYIGIIASETD</sequence>
<proteinExistence type="predicted"/>
<comment type="caution">
    <text evidence="1">The sequence shown here is derived from an EMBL/GenBank/DDBJ whole genome shotgun (WGS) entry which is preliminary data.</text>
</comment>
<gene>
    <name evidence="1" type="ORF">AR438_00535</name>
</gene>
<evidence type="ECO:0000313" key="2">
    <source>
        <dbReference type="Proteomes" id="UP000051682"/>
    </source>
</evidence>
<dbReference type="STRING" id="452084.AR438_00535"/>
<evidence type="ECO:0000313" key="1">
    <source>
        <dbReference type="EMBL" id="KQK27569.1"/>
    </source>
</evidence>
<dbReference type="EMBL" id="LLYZ01000001">
    <property type="protein sequence ID" value="KQK27569.1"/>
    <property type="molecule type" value="Genomic_DNA"/>
</dbReference>
<dbReference type="Proteomes" id="UP000051682">
    <property type="component" value="Unassembled WGS sequence"/>
</dbReference>
<name>A0A0Q3LW22_9FLAO</name>
<reference evidence="1 2" key="1">
    <citation type="submission" date="2015-10" db="EMBL/GenBank/DDBJ databases">
        <title>Chryseobacterium aquaticum genome.</title>
        <authorList>
            <person name="Newman J.D."/>
            <person name="Ferguson M.B."/>
            <person name="Miller J.R."/>
        </authorList>
    </citation>
    <scope>NUCLEOTIDE SEQUENCE [LARGE SCALE GENOMIC DNA]</scope>
    <source>
        <strain evidence="1 2">KCTC 12483</strain>
    </source>
</reference>
<accession>A0A0Q3LW22</accession>
<keyword evidence="2" id="KW-1185">Reference proteome</keyword>
<protein>
    <submittedName>
        <fullName evidence="1">Uncharacterized protein</fullName>
    </submittedName>
</protein>
<dbReference type="AlphaFoldDB" id="A0A0Q3LW22"/>